<evidence type="ECO:0000313" key="6">
    <source>
        <dbReference type="EMBL" id="KAG7664992.1"/>
    </source>
</evidence>
<dbReference type="Proteomes" id="UP000694255">
    <property type="component" value="Unassembled WGS sequence"/>
</dbReference>
<dbReference type="OrthoDB" id="5418434at2759"/>
<dbReference type="GO" id="GO:0016592">
    <property type="term" value="C:mediator complex"/>
    <property type="evidence" value="ECO:0007669"/>
    <property type="project" value="InterPro"/>
</dbReference>
<dbReference type="Pfam" id="PF10280">
    <property type="entry name" value="Med11"/>
    <property type="match status" value="1"/>
</dbReference>
<name>A0A8J5QKY2_9ASCO</name>
<dbReference type="InterPro" id="IPR019404">
    <property type="entry name" value="Mediator_Med11"/>
</dbReference>
<dbReference type="GO" id="GO:0003712">
    <property type="term" value="F:transcription coregulator activity"/>
    <property type="evidence" value="ECO:0007669"/>
    <property type="project" value="InterPro"/>
</dbReference>
<evidence type="ECO:0000256" key="1">
    <source>
        <dbReference type="ARBA" id="ARBA00004123"/>
    </source>
</evidence>
<feature type="region of interest" description="Disordered" evidence="5">
    <location>
        <begin position="164"/>
        <end position="213"/>
    </location>
</feature>
<keyword evidence="4" id="KW-0805">Transcription regulation</keyword>
<evidence type="ECO:0000313" key="7">
    <source>
        <dbReference type="Proteomes" id="UP000694255"/>
    </source>
</evidence>
<gene>
    <name evidence="4" type="primary">MED11</name>
    <name evidence="6" type="ORF">J8A68_001457</name>
</gene>
<accession>A0A8J5QKY2</accession>
<comment type="similarity">
    <text evidence="2 4">Belongs to the Mediator complex subunit 11 family.</text>
</comment>
<feature type="compositionally biased region" description="Acidic residues" evidence="5">
    <location>
        <begin position="201"/>
        <end position="213"/>
    </location>
</feature>
<proteinExistence type="inferred from homology"/>
<evidence type="ECO:0000256" key="5">
    <source>
        <dbReference type="SAM" id="MobiDB-lite"/>
    </source>
</evidence>
<keyword evidence="4" id="KW-0804">Transcription</keyword>
<comment type="caution">
    <text evidence="6">The sequence shown here is derived from an EMBL/GenBank/DDBJ whole genome shotgun (WGS) entry which is preliminary data.</text>
</comment>
<evidence type="ECO:0000256" key="3">
    <source>
        <dbReference type="ARBA" id="ARBA00023242"/>
    </source>
</evidence>
<dbReference type="GO" id="GO:0006357">
    <property type="term" value="P:regulation of transcription by RNA polymerase II"/>
    <property type="evidence" value="ECO:0007669"/>
    <property type="project" value="InterPro"/>
</dbReference>
<keyword evidence="4" id="KW-0010">Activator</keyword>
<comment type="function">
    <text evidence="4">Component of the Mediator complex, a coactivator involved in the regulated transcription of nearly all RNA polymerase II-dependent genes. Mediator functions as a bridge to convey information from gene-specific regulatory proteins to the basal RNA polymerase II transcription machinery. Mediator is recruited to promoters by direct interactions with regulatory proteins and serves as a scaffold for the assembly of a functional pre-initiation complex with RNA polymerase II and the general transcription factors.</text>
</comment>
<dbReference type="AlphaFoldDB" id="A0A8J5QKY2"/>
<organism evidence="6 7">
    <name type="scientific">[Candida] subhashii</name>
    <dbReference type="NCBI Taxonomy" id="561895"/>
    <lineage>
        <taxon>Eukaryota</taxon>
        <taxon>Fungi</taxon>
        <taxon>Dikarya</taxon>
        <taxon>Ascomycota</taxon>
        <taxon>Saccharomycotina</taxon>
        <taxon>Pichiomycetes</taxon>
        <taxon>Debaryomycetaceae</taxon>
        <taxon>Spathaspora</taxon>
    </lineage>
</organism>
<sequence length="213" mass="24318">MSLEDKADNFIQSRLDALYAIDSNIVSLLDNLSSVFETYHTSPTSVKTQFPEQVETIYETLSKIAIDLRKEVKIMDDNIGVYDKNADGVMILPISVDQKNTQLGYKRLNEEVKELDKLLEKGMPPHEHPLDDNIELQQKEEERVVPHEDIEMGIPEELQTQELSVQQPEIGTSDDDNNVIDKLNTPEDDSNVIDKLKSRDEDDDNDDALFEEV</sequence>
<keyword evidence="3 4" id="KW-0539">Nucleus</keyword>
<evidence type="ECO:0000256" key="4">
    <source>
        <dbReference type="RuleBase" id="RU364147"/>
    </source>
</evidence>
<keyword evidence="7" id="KW-1185">Reference proteome</keyword>
<comment type="subunit">
    <text evidence="4">Component of the Mediator complex.</text>
</comment>
<evidence type="ECO:0000256" key="2">
    <source>
        <dbReference type="ARBA" id="ARBA00008186"/>
    </source>
</evidence>
<dbReference type="EMBL" id="JAGSYN010000055">
    <property type="protein sequence ID" value="KAG7664992.1"/>
    <property type="molecule type" value="Genomic_DNA"/>
</dbReference>
<reference evidence="6 7" key="1">
    <citation type="journal article" date="2021" name="DNA Res.">
        <title>Genome analysis of Candida subhashii reveals its hybrid nature and dual mitochondrial genome conformations.</title>
        <authorList>
            <person name="Mixao V."/>
            <person name="Hegedusova E."/>
            <person name="Saus E."/>
            <person name="Pryszcz L.P."/>
            <person name="Cillingova A."/>
            <person name="Nosek J."/>
            <person name="Gabaldon T."/>
        </authorList>
    </citation>
    <scope>NUCLEOTIDE SEQUENCE [LARGE SCALE GENOMIC DNA]</scope>
    <source>
        <strain evidence="6 7">CBS 10753</strain>
    </source>
</reference>
<protein>
    <recommendedName>
        <fullName evidence="4">Mediator of RNA polymerase II transcription subunit 11</fullName>
    </recommendedName>
    <alternativeName>
        <fullName evidence="4">Mediator complex subunit 11</fullName>
    </alternativeName>
</protein>
<comment type="subcellular location">
    <subcellularLocation>
        <location evidence="1 4">Nucleus</location>
    </subcellularLocation>
</comment>